<evidence type="ECO:0000313" key="3">
    <source>
        <dbReference type="Proteomes" id="UP000824219"/>
    </source>
</evidence>
<dbReference type="AlphaFoldDB" id="A0A9D3N4R9"/>
<accession>A0A9D3N4R9</accession>
<dbReference type="Proteomes" id="UP000824219">
    <property type="component" value="Linkage Group LG25"/>
</dbReference>
<feature type="compositionally biased region" description="Low complexity" evidence="1">
    <location>
        <begin position="92"/>
        <end position="110"/>
    </location>
</feature>
<protein>
    <submittedName>
        <fullName evidence="2">Uncharacterized protein</fullName>
    </submittedName>
</protein>
<keyword evidence="3" id="KW-1185">Reference proteome</keyword>
<feature type="region of interest" description="Disordered" evidence="1">
    <location>
        <begin position="49"/>
        <end position="76"/>
    </location>
</feature>
<dbReference type="EMBL" id="JAHKSW010000025">
    <property type="protein sequence ID" value="KAG7316601.1"/>
    <property type="molecule type" value="Genomic_DNA"/>
</dbReference>
<feature type="region of interest" description="Disordered" evidence="1">
    <location>
        <begin position="92"/>
        <end position="112"/>
    </location>
</feature>
<organism evidence="2 3">
    <name type="scientific">Hemibagrus wyckioides</name>
    <dbReference type="NCBI Taxonomy" id="337641"/>
    <lineage>
        <taxon>Eukaryota</taxon>
        <taxon>Metazoa</taxon>
        <taxon>Chordata</taxon>
        <taxon>Craniata</taxon>
        <taxon>Vertebrata</taxon>
        <taxon>Euteleostomi</taxon>
        <taxon>Actinopterygii</taxon>
        <taxon>Neopterygii</taxon>
        <taxon>Teleostei</taxon>
        <taxon>Ostariophysi</taxon>
        <taxon>Siluriformes</taxon>
        <taxon>Bagridae</taxon>
        <taxon>Hemibagrus</taxon>
    </lineage>
</organism>
<evidence type="ECO:0000256" key="1">
    <source>
        <dbReference type="SAM" id="MobiDB-lite"/>
    </source>
</evidence>
<gene>
    <name evidence="2" type="ORF">KOW79_020142</name>
</gene>
<name>A0A9D3N4R9_9TELE</name>
<proteinExistence type="predicted"/>
<sequence>MHQLMCCQPAASPFVLDGGNAKPGTAMNSALLSKSYACGSHIKAMTVPGRMGVKPETKISPGSVQPRNAAVHRGHSPCGMPLRTNAVCLLTPPTTPSSPTRLPTTSPTAPKQTPHLQVCFCSQLSASVTKDE</sequence>
<reference evidence="2 3" key="1">
    <citation type="submission" date="2021-06" db="EMBL/GenBank/DDBJ databases">
        <title>Chromosome-level genome assembly of the red-tail catfish (Hemibagrus wyckioides).</title>
        <authorList>
            <person name="Shao F."/>
        </authorList>
    </citation>
    <scope>NUCLEOTIDE SEQUENCE [LARGE SCALE GENOMIC DNA]</scope>
    <source>
        <strain evidence="2">EC202008001</strain>
        <tissue evidence="2">Blood</tissue>
    </source>
</reference>
<comment type="caution">
    <text evidence="2">The sequence shown here is derived from an EMBL/GenBank/DDBJ whole genome shotgun (WGS) entry which is preliminary data.</text>
</comment>
<evidence type="ECO:0000313" key="2">
    <source>
        <dbReference type="EMBL" id="KAG7316601.1"/>
    </source>
</evidence>